<feature type="domain" description="DUF3961" evidence="2">
    <location>
        <begin position="39"/>
        <end position="73"/>
    </location>
</feature>
<proteinExistence type="predicted"/>
<keyword evidence="3" id="KW-0614">Plasmid</keyword>
<protein>
    <recommendedName>
        <fullName evidence="2">DUF3961 domain-containing protein</fullName>
    </recommendedName>
</protein>
<dbReference type="Pfam" id="PF13106">
    <property type="entry name" value="DUF3961"/>
    <property type="match status" value="1"/>
</dbReference>
<keyword evidence="1" id="KW-1133">Transmembrane helix</keyword>
<evidence type="ECO:0000313" key="4">
    <source>
        <dbReference type="Proteomes" id="UP000192932"/>
    </source>
</evidence>
<keyword evidence="1" id="KW-0472">Membrane</keyword>
<sequence>MTKNLLRIKSGESILTYPHRKSKPLKNFYTHISENYRNLNMYFGIEENISDQIWFYGFFIVSISMLFFTYLISGIMYGF</sequence>
<evidence type="ECO:0000256" key="1">
    <source>
        <dbReference type="SAM" id="Phobius"/>
    </source>
</evidence>
<accession>A0A1W6AIK0</accession>
<reference evidence="3 4" key="1">
    <citation type="submission" date="2017-04" db="EMBL/GenBank/DDBJ databases">
        <title>The Characteristic of a Fine Plant Growth-Promoting Rhizobacteria Bacillus mycoides Gnyt1 and its Whole Genome Sequencing Analysis.</title>
        <authorList>
            <person name="Li J.H."/>
            <person name="Yao T."/>
        </authorList>
    </citation>
    <scope>NUCLEOTIDE SEQUENCE [LARGE SCALE GENOMIC DNA]</scope>
    <source>
        <strain evidence="3 4">Gnyt1</strain>
        <plasmid evidence="4">Plasmid unnamed2</plasmid>
    </source>
</reference>
<keyword evidence="1" id="KW-0812">Transmembrane</keyword>
<gene>
    <name evidence="3" type="ORF">B7492_31915</name>
</gene>
<organism evidence="3 4">
    <name type="scientific">Bacillus mycoides</name>
    <dbReference type="NCBI Taxonomy" id="1405"/>
    <lineage>
        <taxon>Bacteria</taxon>
        <taxon>Bacillati</taxon>
        <taxon>Bacillota</taxon>
        <taxon>Bacilli</taxon>
        <taxon>Bacillales</taxon>
        <taxon>Bacillaceae</taxon>
        <taxon>Bacillus</taxon>
        <taxon>Bacillus cereus group</taxon>
    </lineage>
</organism>
<evidence type="ECO:0000313" key="3">
    <source>
        <dbReference type="EMBL" id="ARJ25652.1"/>
    </source>
</evidence>
<dbReference type="EMBL" id="CP020745">
    <property type="protein sequence ID" value="ARJ25652.1"/>
    <property type="molecule type" value="Genomic_DNA"/>
</dbReference>
<name>A0A1W6AIK0_BACMY</name>
<feature type="transmembrane region" description="Helical" evidence="1">
    <location>
        <begin position="53"/>
        <end position="77"/>
    </location>
</feature>
<dbReference type="InterPro" id="IPR025081">
    <property type="entry name" value="DUF3961"/>
</dbReference>
<dbReference type="Proteomes" id="UP000192932">
    <property type="component" value="Plasmid unnamed2"/>
</dbReference>
<dbReference type="AlphaFoldDB" id="A0A1W6AIK0"/>
<geneLocation type="plasmid" evidence="3 4">
    <name>unnamed2</name>
</geneLocation>
<evidence type="ECO:0000259" key="2">
    <source>
        <dbReference type="Pfam" id="PF13106"/>
    </source>
</evidence>